<proteinExistence type="predicted"/>
<dbReference type="Gramene" id="LPERR05G17940.1">
    <property type="protein sequence ID" value="LPERR05G17940.1"/>
    <property type="gene ID" value="LPERR05G17940"/>
</dbReference>
<dbReference type="HOGENOM" id="CLU_1962762_0_0_1"/>
<reference evidence="1" key="3">
    <citation type="submission" date="2015-04" db="UniProtKB">
        <authorList>
            <consortium name="EnsemblPlants"/>
        </authorList>
    </citation>
    <scope>IDENTIFICATION</scope>
</reference>
<dbReference type="EnsemblPlants" id="LPERR05G17940.1">
    <property type="protein sequence ID" value="LPERR05G17940.1"/>
    <property type="gene ID" value="LPERR05G17940"/>
</dbReference>
<sequence>MVDFLRGKTSTLYIPPLPKSSSVKEKARSNATSLHKAKNHILCIAGAGWCMSHSFFSLIQTLTGRRELLFWLVSSPWRSRHLSGTPESNIFVSHGDRYQHSRRSLGDPPLTASEHIITGRAGGRVPRR</sequence>
<dbReference type="Proteomes" id="UP000032180">
    <property type="component" value="Chromosome 5"/>
</dbReference>
<reference evidence="1 2" key="1">
    <citation type="submission" date="2012-08" db="EMBL/GenBank/DDBJ databases">
        <title>Oryza genome evolution.</title>
        <authorList>
            <person name="Wing R.A."/>
        </authorList>
    </citation>
    <scope>NUCLEOTIDE SEQUENCE</scope>
</reference>
<keyword evidence="2" id="KW-1185">Reference proteome</keyword>
<organism evidence="1 2">
    <name type="scientific">Leersia perrieri</name>
    <dbReference type="NCBI Taxonomy" id="77586"/>
    <lineage>
        <taxon>Eukaryota</taxon>
        <taxon>Viridiplantae</taxon>
        <taxon>Streptophyta</taxon>
        <taxon>Embryophyta</taxon>
        <taxon>Tracheophyta</taxon>
        <taxon>Spermatophyta</taxon>
        <taxon>Magnoliopsida</taxon>
        <taxon>Liliopsida</taxon>
        <taxon>Poales</taxon>
        <taxon>Poaceae</taxon>
        <taxon>BOP clade</taxon>
        <taxon>Oryzoideae</taxon>
        <taxon>Oryzeae</taxon>
        <taxon>Oryzinae</taxon>
        <taxon>Leersia</taxon>
    </lineage>
</organism>
<dbReference type="AlphaFoldDB" id="A0A0D9WIC9"/>
<reference evidence="2" key="2">
    <citation type="submission" date="2013-12" db="EMBL/GenBank/DDBJ databases">
        <authorList>
            <person name="Yu Y."/>
            <person name="Lee S."/>
            <person name="de Baynast K."/>
            <person name="Wissotski M."/>
            <person name="Liu L."/>
            <person name="Talag J."/>
            <person name="Goicoechea J."/>
            <person name="Angelova A."/>
            <person name="Jetty R."/>
            <person name="Kudrna D."/>
            <person name="Golser W."/>
            <person name="Rivera L."/>
            <person name="Zhang J."/>
            <person name="Wing R."/>
        </authorList>
    </citation>
    <scope>NUCLEOTIDE SEQUENCE</scope>
</reference>
<name>A0A0D9WIC9_9ORYZ</name>
<accession>A0A0D9WIC9</accession>
<evidence type="ECO:0000313" key="2">
    <source>
        <dbReference type="Proteomes" id="UP000032180"/>
    </source>
</evidence>
<evidence type="ECO:0000313" key="1">
    <source>
        <dbReference type="EnsemblPlants" id="LPERR05G17940.1"/>
    </source>
</evidence>
<protein>
    <submittedName>
        <fullName evidence="1">Uncharacterized protein</fullName>
    </submittedName>
</protein>